<proteinExistence type="predicted"/>
<reference evidence="4" key="1">
    <citation type="submission" date="2016-06" db="UniProtKB">
        <authorList>
            <consortium name="WormBaseParasite"/>
        </authorList>
    </citation>
    <scope>IDENTIFICATION</scope>
</reference>
<feature type="compositionally biased region" description="Polar residues" evidence="1">
    <location>
        <begin position="373"/>
        <end position="391"/>
    </location>
</feature>
<keyword evidence="3" id="KW-1185">Reference proteome</keyword>
<protein>
    <submittedName>
        <fullName evidence="4">Non-specific serine/threonine protein kinase</fullName>
    </submittedName>
</protein>
<evidence type="ECO:0000313" key="4">
    <source>
        <dbReference type="WBParaSite" id="ECPE_0000878001-mRNA-1"/>
    </source>
</evidence>
<dbReference type="AlphaFoldDB" id="A0A183AP69"/>
<gene>
    <name evidence="2" type="ORF">ECPE_LOCUS8754</name>
</gene>
<evidence type="ECO:0000313" key="3">
    <source>
        <dbReference type="Proteomes" id="UP000272942"/>
    </source>
</evidence>
<dbReference type="WBParaSite" id="ECPE_0000878001-mRNA-1">
    <property type="protein sequence ID" value="ECPE_0000878001-mRNA-1"/>
    <property type="gene ID" value="ECPE_0000878001"/>
</dbReference>
<dbReference type="Proteomes" id="UP000272942">
    <property type="component" value="Unassembled WGS sequence"/>
</dbReference>
<dbReference type="OrthoDB" id="10045817at2759"/>
<evidence type="ECO:0000256" key="1">
    <source>
        <dbReference type="SAM" id="MobiDB-lite"/>
    </source>
</evidence>
<accession>A0A183AP69</accession>
<feature type="region of interest" description="Disordered" evidence="1">
    <location>
        <begin position="327"/>
        <end position="356"/>
    </location>
</feature>
<reference evidence="2 3" key="2">
    <citation type="submission" date="2018-11" db="EMBL/GenBank/DDBJ databases">
        <authorList>
            <consortium name="Pathogen Informatics"/>
        </authorList>
    </citation>
    <scope>NUCLEOTIDE SEQUENCE [LARGE SCALE GENOMIC DNA]</scope>
    <source>
        <strain evidence="2 3">Egypt</strain>
    </source>
</reference>
<organism evidence="4">
    <name type="scientific">Echinostoma caproni</name>
    <dbReference type="NCBI Taxonomy" id="27848"/>
    <lineage>
        <taxon>Eukaryota</taxon>
        <taxon>Metazoa</taxon>
        <taxon>Spiralia</taxon>
        <taxon>Lophotrochozoa</taxon>
        <taxon>Platyhelminthes</taxon>
        <taxon>Trematoda</taxon>
        <taxon>Digenea</taxon>
        <taxon>Plagiorchiida</taxon>
        <taxon>Echinostomata</taxon>
        <taxon>Echinostomatoidea</taxon>
        <taxon>Echinostomatidae</taxon>
        <taxon>Echinostoma</taxon>
    </lineage>
</organism>
<feature type="region of interest" description="Disordered" evidence="1">
    <location>
        <begin position="373"/>
        <end position="442"/>
    </location>
</feature>
<feature type="compositionally biased region" description="Polar residues" evidence="1">
    <location>
        <begin position="407"/>
        <end position="419"/>
    </location>
</feature>
<name>A0A183AP69_9TREM</name>
<feature type="compositionally biased region" description="Polar residues" evidence="1">
    <location>
        <begin position="340"/>
        <end position="352"/>
    </location>
</feature>
<dbReference type="EMBL" id="UZAN01046424">
    <property type="protein sequence ID" value="VDP84135.1"/>
    <property type="molecule type" value="Genomic_DNA"/>
</dbReference>
<sequence>MRVKRQKPDDLIDALKHLKIADRRSRLSFRGGRPTGSLAFLGSSSLEQTLRCRLTRSASSNSAGIHHYGAFSNYPCDCCCAMGHHQTRADPIDVVECPMCSRLSCRGSTQLAGGLSPIPAVNSAAVSAGSGFTTSAGLLYSTLPTNLEFRHGRHPDLSHSQHVLQSDKLRRSCGAGLSHLDFDPVIFETGDLCGSECASSSSIITRCRRNSDPEQWQLVKTMRICTTDDPPRVNQITNRGDTQPLSYSRPACDLQTGQLGVGSNAHRSFLTRSLQTDDQRSHWNFCSTQRNVSRVSTEDPSTYYRDPLLANPHSTVFRDGIEYTGVRTNPVSSLHPPRLQAQQHQEQGSLSEPSHKMDCSLRSFSFRPSVLSSQFPEASQPPSSAVSSTTLVPGPFHLSTKPCGDSIGSTSSNPGSKQVNICPEDSSLSWSGMKEPSASTVDRQTQSVVAILQSDDGTSMQSLQQNLPLLEGSSDTTNGGAGRSQLTSDISVNELAAYMEHMVHIPGRMSEMAQRMYL</sequence>
<evidence type="ECO:0000313" key="2">
    <source>
        <dbReference type="EMBL" id="VDP84135.1"/>
    </source>
</evidence>